<comment type="caution">
    <text evidence="8">The sequence shown here is derived from an EMBL/GenBank/DDBJ whole genome shotgun (WGS) entry which is preliminary data.</text>
</comment>
<evidence type="ECO:0000313" key="9">
    <source>
        <dbReference type="Proteomes" id="UP000321532"/>
    </source>
</evidence>
<evidence type="ECO:0000256" key="2">
    <source>
        <dbReference type="ARBA" id="ARBA00006275"/>
    </source>
</evidence>
<dbReference type="RefSeq" id="WP_146894554.1">
    <property type="nucleotide sequence ID" value="NZ_BJYS01000001.1"/>
</dbReference>
<dbReference type="AlphaFoldDB" id="A0A512AS27"/>
<keyword evidence="5" id="KW-0998">Cell outer membrane</keyword>
<keyword evidence="4" id="KW-0472">Membrane</keyword>
<dbReference type="SUPFAM" id="SSF48452">
    <property type="entry name" value="TPR-like"/>
    <property type="match status" value="1"/>
</dbReference>
<dbReference type="EMBL" id="BJYS01000001">
    <property type="protein sequence ID" value="GEO02514.1"/>
    <property type="molecule type" value="Genomic_DNA"/>
</dbReference>
<dbReference type="OrthoDB" id="5694214at2"/>
<feature type="domain" description="SusD-like N-terminal" evidence="7">
    <location>
        <begin position="47"/>
        <end position="213"/>
    </location>
</feature>
<evidence type="ECO:0000259" key="6">
    <source>
        <dbReference type="Pfam" id="PF07980"/>
    </source>
</evidence>
<comment type="similarity">
    <text evidence="2">Belongs to the SusD family.</text>
</comment>
<dbReference type="Proteomes" id="UP000321532">
    <property type="component" value="Unassembled WGS sequence"/>
</dbReference>
<feature type="domain" description="RagB/SusD" evidence="6">
    <location>
        <begin position="259"/>
        <end position="564"/>
    </location>
</feature>
<evidence type="ECO:0000256" key="3">
    <source>
        <dbReference type="ARBA" id="ARBA00022729"/>
    </source>
</evidence>
<dbReference type="InterPro" id="IPR012944">
    <property type="entry name" value="SusD_RagB_dom"/>
</dbReference>
<evidence type="ECO:0000313" key="8">
    <source>
        <dbReference type="EMBL" id="GEO02514.1"/>
    </source>
</evidence>
<dbReference type="Gene3D" id="1.25.40.390">
    <property type="match status" value="1"/>
</dbReference>
<dbReference type="GO" id="GO:0009279">
    <property type="term" value="C:cell outer membrane"/>
    <property type="evidence" value="ECO:0007669"/>
    <property type="project" value="UniProtKB-SubCell"/>
</dbReference>
<sequence>MKKKILYITAFCLALNLLPGCKEYLSEAPLDAPATGEFFNNETEMNGGLNAVYKSVYWNTGNTAYQSMMDGWTDIALMRAVDLGEGNFDTFNGQAASIWRLAYTTIQRANTMIEGMEKGKDKVTPANFNRMQAEARVLRAWAYHYLAFMYGGAPLITKPLTPGEFYTQVRAPKEDLIKFIYDELDAASQVLAWAPTQRGRVSKTVALGIKARTALYNGEYARAAESAKLIMDNAGLGLNPRFQDLFTKAGQEPNAGKEIMWEILYSNADAPNQNWVPLGSISRAAGGQSGRFPQQRLVDMFEARDGKRIDESAIYDRNNPRLNRDRRLKYTVAMPGDTISMNLNTLVYDVYKNTTSFRNADGTWTTKANADFDNAFGPAKSGVGLLHAKYTQTNENAFAAYVNFVLMRYAEVLLMYAEAKIEQNQIDATVIQAINTVRRRAGQPAVETAIQTDQNELRQLIRRERVAELAMEGFRWFDIRRWGIAEVVMPQQVIGIPKTPTTVPPIPNFKLTPVHDLNNIPNYAGQEALRFTREQRFWYPKLQLLPVPQAERDLNPDLSQNPGWQ</sequence>
<dbReference type="Pfam" id="PF14322">
    <property type="entry name" value="SusD-like_3"/>
    <property type="match status" value="1"/>
</dbReference>
<evidence type="ECO:0000256" key="5">
    <source>
        <dbReference type="ARBA" id="ARBA00023237"/>
    </source>
</evidence>
<comment type="subcellular location">
    <subcellularLocation>
        <location evidence="1">Cell outer membrane</location>
    </subcellularLocation>
</comment>
<organism evidence="8 9">
    <name type="scientific">Adhaeribacter aerolatus</name>
    <dbReference type="NCBI Taxonomy" id="670289"/>
    <lineage>
        <taxon>Bacteria</taxon>
        <taxon>Pseudomonadati</taxon>
        <taxon>Bacteroidota</taxon>
        <taxon>Cytophagia</taxon>
        <taxon>Cytophagales</taxon>
        <taxon>Hymenobacteraceae</taxon>
        <taxon>Adhaeribacter</taxon>
    </lineage>
</organism>
<evidence type="ECO:0000259" key="7">
    <source>
        <dbReference type="Pfam" id="PF14322"/>
    </source>
</evidence>
<dbReference type="InterPro" id="IPR033985">
    <property type="entry name" value="SusD-like_N"/>
</dbReference>
<keyword evidence="3" id="KW-0732">Signal</keyword>
<proteinExistence type="inferred from homology"/>
<gene>
    <name evidence="8" type="ORF">AAE02nite_01780</name>
</gene>
<keyword evidence="9" id="KW-1185">Reference proteome</keyword>
<dbReference type="InterPro" id="IPR011990">
    <property type="entry name" value="TPR-like_helical_dom_sf"/>
</dbReference>
<accession>A0A512AS27</accession>
<evidence type="ECO:0000256" key="1">
    <source>
        <dbReference type="ARBA" id="ARBA00004442"/>
    </source>
</evidence>
<reference evidence="8 9" key="1">
    <citation type="submission" date="2019-07" db="EMBL/GenBank/DDBJ databases">
        <title>Whole genome shotgun sequence of Adhaeribacter aerolatus NBRC 106133.</title>
        <authorList>
            <person name="Hosoyama A."/>
            <person name="Uohara A."/>
            <person name="Ohji S."/>
            <person name="Ichikawa N."/>
        </authorList>
    </citation>
    <scope>NUCLEOTIDE SEQUENCE [LARGE SCALE GENOMIC DNA]</scope>
    <source>
        <strain evidence="8 9">NBRC 106133</strain>
    </source>
</reference>
<name>A0A512AS27_9BACT</name>
<dbReference type="CDD" id="cd08977">
    <property type="entry name" value="SusD"/>
    <property type="match status" value="1"/>
</dbReference>
<protein>
    <submittedName>
        <fullName evidence="8">Membrane protein</fullName>
    </submittedName>
</protein>
<dbReference type="Pfam" id="PF07980">
    <property type="entry name" value="SusD_RagB"/>
    <property type="match status" value="1"/>
</dbReference>
<evidence type="ECO:0000256" key="4">
    <source>
        <dbReference type="ARBA" id="ARBA00023136"/>
    </source>
</evidence>